<reference evidence="1" key="1">
    <citation type="journal article" date="2013" name="J. Plant Res.">
        <title>Effect of fungi and light on seed germination of three Opuntia species from semiarid lands of central Mexico.</title>
        <authorList>
            <person name="Delgado-Sanchez P."/>
            <person name="Jimenez-Bremont J.F."/>
            <person name="Guerrero-Gonzalez Mde L."/>
            <person name="Flores J."/>
        </authorList>
    </citation>
    <scope>NUCLEOTIDE SEQUENCE</scope>
    <source>
        <tissue evidence="1">Cladode</tissue>
    </source>
</reference>
<protein>
    <submittedName>
        <fullName evidence="1">Uncharacterized protein</fullName>
    </submittedName>
</protein>
<evidence type="ECO:0000313" key="1">
    <source>
        <dbReference type="EMBL" id="MBA4646849.1"/>
    </source>
</evidence>
<sequence length="100" mass="11190">MSLTVIKGRSLFPGSLEVLISLIRLPGCITFVEVTVSYCPVDHAFALVTKEAAFFYVDPQKVSPENLGRAVVFFSTIAKAWKQRVDVGYSFYFAETKFQT</sequence>
<name>A0A7C9DX06_OPUST</name>
<dbReference type="AlphaFoldDB" id="A0A7C9DX06"/>
<dbReference type="EMBL" id="GISG01148219">
    <property type="protein sequence ID" value="MBA4646849.1"/>
    <property type="molecule type" value="Transcribed_RNA"/>
</dbReference>
<proteinExistence type="predicted"/>
<organism evidence="1">
    <name type="scientific">Opuntia streptacantha</name>
    <name type="common">Prickly pear cactus</name>
    <name type="synonym">Opuntia cardona</name>
    <dbReference type="NCBI Taxonomy" id="393608"/>
    <lineage>
        <taxon>Eukaryota</taxon>
        <taxon>Viridiplantae</taxon>
        <taxon>Streptophyta</taxon>
        <taxon>Embryophyta</taxon>
        <taxon>Tracheophyta</taxon>
        <taxon>Spermatophyta</taxon>
        <taxon>Magnoliopsida</taxon>
        <taxon>eudicotyledons</taxon>
        <taxon>Gunneridae</taxon>
        <taxon>Pentapetalae</taxon>
        <taxon>Caryophyllales</taxon>
        <taxon>Cactineae</taxon>
        <taxon>Cactaceae</taxon>
        <taxon>Opuntioideae</taxon>
        <taxon>Opuntia</taxon>
    </lineage>
</organism>
<accession>A0A7C9DX06</accession>
<reference evidence="1" key="2">
    <citation type="submission" date="2020-07" db="EMBL/GenBank/DDBJ databases">
        <authorList>
            <person name="Vera ALvarez R."/>
            <person name="Arias-Moreno D.M."/>
            <person name="Jimenez-Jacinto V."/>
            <person name="Jimenez-Bremont J.F."/>
            <person name="Swaminathan K."/>
            <person name="Moose S.P."/>
            <person name="Guerrero-Gonzalez M.L."/>
            <person name="Marino-Ramirez L."/>
            <person name="Landsman D."/>
            <person name="Rodriguez-Kessler M."/>
            <person name="Delgado-Sanchez P."/>
        </authorList>
    </citation>
    <scope>NUCLEOTIDE SEQUENCE</scope>
    <source>
        <tissue evidence="1">Cladode</tissue>
    </source>
</reference>
<dbReference type="EMBL" id="GISG01148213">
    <property type="protein sequence ID" value="MBA4646847.1"/>
    <property type="molecule type" value="Transcribed_RNA"/>
</dbReference>